<dbReference type="GO" id="GO:0016787">
    <property type="term" value="F:hydrolase activity"/>
    <property type="evidence" value="ECO:0007669"/>
    <property type="project" value="UniProtKB-KW"/>
</dbReference>
<reference evidence="4" key="1">
    <citation type="journal article" date="2019" name="Int. J. Syst. Evol. Microbiol.">
        <title>The Global Catalogue of Microorganisms (GCM) 10K type strain sequencing project: providing services to taxonomists for standard genome sequencing and annotation.</title>
        <authorList>
            <consortium name="The Broad Institute Genomics Platform"/>
            <consortium name="The Broad Institute Genome Sequencing Center for Infectious Disease"/>
            <person name="Wu L."/>
            <person name="Ma J."/>
        </authorList>
    </citation>
    <scope>NUCLEOTIDE SEQUENCE [LARGE SCALE GENOMIC DNA]</scope>
    <source>
        <strain evidence="4">CGMCC 1.13718</strain>
    </source>
</reference>
<feature type="domain" description="Serine aminopeptidase S33" evidence="2">
    <location>
        <begin position="147"/>
        <end position="236"/>
    </location>
</feature>
<dbReference type="InterPro" id="IPR029058">
    <property type="entry name" value="AB_hydrolase_fold"/>
</dbReference>
<dbReference type="EMBL" id="JBHSVR010000001">
    <property type="protein sequence ID" value="MFC6633362.1"/>
    <property type="molecule type" value="Genomic_DNA"/>
</dbReference>
<dbReference type="InterPro" id="IPR053145">
    <property type="entry name" value="AB_hydrolase_Est10"/>
</dbReference>
<organism evidence="3 4">
    <name type="scientific">Microbulbifer taiwanensis</name>
    <dbReference type="NCBI Taxonomy" id="986746"/>
    <lineage>
        <taxon>Bacteria</taxon>
        <taxon>Pseudomonadati</taxon>
        <taxon>Pseudomonadota</taxon>
        <taxon>Gammaproteobacteria</taxon>
        <taxon>Cellvibrionales</taxon>
        <taxon>Microbulbiferaceae</taxon>
        <taxon>Microbulbifer</taxon>
    </lineage>
</organism>
<name>A0ABW1YMQ7_9GAMM</name>
<dbReference type="Proteomes" id="UP001596425">
    <property type="component" value="Unassembled WGS sequence"/>
</dbReference>
<evidence type="ECO:0000259" key="2">
    <source>
        <dbReference type="Pfam" id="PF12146"/>
    </source>
</evidence>
<feature type="chain" id="PRO_5045181828" evidence="1">
    <location>
        <begin position="29"/>
        <end position="458"/>
    </location>
</feature>
<gene>
    <name evidence="3" type="ORF">ACFQBM_08730</name>
</gene>
<evidence type="ECO:0000313" key="4">
    <source>
        <dbReference type="Proteomes" id="UP001596425"/>
    </source>
</evidence>
<proteinExistence type="predicted"/>
<dbReference type="PANTHER" id="PTHR43265">
    <property type="entry name" value="ESTERASE ESTD"/>
    <property type="match status" value="1"/>
</dbReference>
<dbReference type="Pfam" id="PF12146">
    <property type="entry name" value="Hydrolase_4"/>
    <property type="match status" value="1"/>
</dbReference>
<sequence>MACSTQLAVLRALAFVALYGLASLNVHASSEAQAASLPCEVGSYLMADGTSLDIGPGSPGQLRWRRPDGRTGALAPQGGNQWTSALGWTGRPDGHQVIIHCSRGEIRFDEVAGQRQPLVQTDTRFQSGDVILAGRLTLPPGQARVPIVVLIHGAEHSSALQRYSLQREFASAGIGVFAYDKRGTGASGGRYTQNYLTLAIDAIHATREARRLAGARAGRMGYQAGSQGGWVAPLAARIEPVDFVIVSFGLAVSPLDEDREAIEFDMERAGFGPEVKAKAMEFADAAARIVESGFTEGYEQLEAVKNKYRNEPWFGSVRGNITGYLLNTPTETIRRDAPRLLDGVPADYDPMPVLAGLDVQQLWILGGQDRDAPSGETLRRLTGLRSAGRPITTAVFPEADHGMYEFEKSPDGERVSTRQPEGYFYLMRDFIKGKLLDSEYGSAEISADRSGSRRGQRR</sequence>
<accession>A0ABW1YMQ7</accession>
<evidence type="ECO:0000313" key="3">
    <source>
        <dbReference type="EMBL" id="MFC6633362.1"/>
    </source>
</evidence>
<feature type="signal peptide" evidence="1">
    <location>
        <begin position="1"/>
        <end position="28"/>
    </location>
</feature>
<evidence type="ECO:0000256" key="1">
    <source>
        <dbReference type="SAM" id="SignalP"/>
    </source>
</evidence>
<dbReference type="SUPFAM" id="SSF53474">
    <property type="entry name" value="alpha/beta-Hydrolases"/>
    <property type="match status" value="1"/>
</dbReference>
<keyword evidence="4" id="KW-1185">Reference proteome</keyword>
<dbReference type="EC" id="3.4.-.-" evidence="3"/>
<protein>
    <submittedName>
        <fullName evidence="3">Alpha/beta hydrolase family protein</fullName>
        <ecNumber evidence="3">3.4.-.-</ecNumber>
    </submittedName>
</protein>
<keyword evidence="3" id="KW-0378">Hydrolase</keyword>
<keyword evidence="1" id="KW-0732">Signal</keyword>
<dbReference type="RefSeq" id="WP_193189161.1">
    <property type="nucleotide sequence ID" value="NZ_JACZFR010000001.1"/>
</dbReference>
<comment type="caution">
    <text evidence="3">The sequence shown here is derived from an EMBL/GenBank/DDBJ whole genome shotgun (WGS) entry which is preliminary data.</text>
</comment>
<dbReference type="Gene3D" id="3.40.50.1820">
    <property type="entry name" value="alpha/beta hydrolase"/>
    <property type="match status" value="1"/>
</dbReference>
<dbReference type="InterPro" id="IPR022742">
    <property type="entry name" value="Hydrolase_4"/>
</dbReference>
<dbReference type="PANTHER" id="PTHR43265:SF1">
    <property type="entry name" value="ESTERASE ESTD"/>
    <property type="match status" value="1"/>
</dbReference>